<dbReference type="EMBL" id="QMFB01000016">
    <property type="protein sequence ID" value="RAV18680.1"/>
    <property type="molecule type" value="Genomic_DNA"/>
</dbReference>
<evidence type="ECO:0000313" key="1">
    <source>
        <dbReference type="EMBL" id="RAV18680.1"/>
    </source>
</evidence>
<dbReference type="AlphaFoldDB" id="A0A329MFR5"/>
<gene>
    <name evidence="1" type="ORF">DQG23_25310</name>
</gene>
<organism evidence="1 2">
    <name type="scientific">Paenibacillus contaminans</name>
    <dbReference type="NCBI Taxonomy" id="450362"/>
    <lineage>
        <taxon>Bacteria</taxon>
        <taxon>Bacillati</taxon>
        <taxon>Bacillota</taxon>
        <taxon>Bacilli</taxon>
        <taxon>Bacillales</taxon>
        <taxon>Paenibacillaceae</taxon>
        <taxon>Paenibacillus</taxon>
    </lineage>
</organism>
<comment type="caution">
    <text evidence="1">The sequence shown here is derived from an EMBL/GenBank/DDBJ whole genome shotgun (WGS) entry which is preliminary data.</text>
</comment>
<dbReference type="Gene3D" id="3.30.530.20">
    <property type="match status" value="1"/>
</dbReference>
<dbReference type="OrthoDB" id="4549061at2"/>
<proteinExistence type="predicted"/>
<protein>
    <submittedName>
        <fullName evidence="1">SRPBCC domain-containing protein</fullName>
    </submittedName>
</protein>
<sequence length="151" mass="17428">MYEWLLGRKPVGLTADVGFQIGVRRTLPLSLEEAWDLLISKEGVGLWLGETASYRLQAGLSLLAEDGTSAQLRLFKPVSHMRMSWQRKEWDDSSALQIRVLPASGGKTTISFHQEKLEDPYIREIMLRHWEHVTDRLNLLADLRQEKERSR</sequence>
<dbReference type="InterPro" id="IPR023393">
    <property type="entry name" value="START-like_dom_sf"/>
</dbReference>
<accession>A0A329MFR5</accession>
<dbReference type="SUPFAM" id="SSF55961">
    <property type="entry name" value="Bet v1-like"/>
    <property type="match status" value="1"/>
</dbReference>
<keyword evidence="2" id="KW-1185">Reference proteome</keyword>
<name>A0A329MFR5_9BACL</name>
<reference evidence="1 2" key="1">
    <citation type="journal article" date="2009" name="Int. J. Syst. Evol. Microbiol.">
        <title>Paenibacillus contaminans sp. nov., isolated from a contaminated laboratory plate.</title>
        <authorList>
            <person name="Chou J.H."/>
            <person name="Lee J.H."/>
            <person name="Lin M.C."/>
            <person name="Chang P.S."/>
            <person name="Arun A.B."/>
            <person name="Young C.C."/>
            <person name="Chen W.M."/>
        </authorList>
    </citation>
    <scope>NUCLEOTIDE SEQUENCE [LARGE SCALE GENOMIC DNA]</scope>
    <source>
        <strain evidence="1 2">CKOBP-6</strain>
    </source>
</reference>
<dbReference type="Proteomes" id="UP000250369">
    <property type="component" value="Unassembled WGS sequence"/>
</dbReference>
<evidence type="ECO:0000313" key="2">
    <source>
        <dbReference type="Proteomes" id="UP000250369"/>
    </source>
</evidence>